<dbReference type="Proteomes" id="UP000176504">
    <property type="component" value="Unassembled WGS sequence"/>
</dbReference>
<name>A0A1F4VGK3_UNCKA</name>
<gene>
    <name evidence="1" type="ORF">A3A78_02390</name>
</gene>
<accession>A0A1F4VGK3</accession>
<sequence length="195" mass="20341">MGTGDPLSFTTTGAGVTVDLLAGKNVECTFLNTKPSPTRTQGFWQTHTNFTSEVFQTVLASPMPIGISPHKGLITTPKQLFGAYYSSIPKKSDGTKRSPLDQARMQLLQQLVTAKLNCAAFGCAASALSLITTADTNYAGTDKAAILASASALDTFNNSGDTIIISPPLPSPGKATPTDSKNLAAGAGIQFWDTP</sequence>
<dbReference type="AlphaFoldDB" id="A0A1F4VGK3"/>
<dbReference type="EMBL" id="MEVI01000001">
    <property type="protein sequence ID" value="OGC55863.1"/>
    <property type="molecule type" value="Genomic_DNA"/>
</dbReference>
<evidence type="ECO:0000313" key="2">
    <source>
        <dbReference type="Proteomes" id="UP000176504"/>
    </source>
</evidence>
<reference evidence="1 2" key="1">
    <citation type="journal article" date="2016" name="Nat. Commun.">
        <title>Thousands of microbial genomes shed light on interconnected biogeochemical processes in an aquifer system.</title>
        <authorList>
            <person name="Anantharaman K."/>
            <person name="Brown C.T."/>
            <person name="Hug L.A."/>
            <person name="Sharon I."/>
            <person name="Castelle C.J."/>
            <person name="Probst A.J."/>
            <person name="Thomas B.C."/>
            <person name="Singh A."/>
            <person name="Wilkins M.J."/>
            <person name="Karaoz U."/>
            <person name="Brodie E.L."/>
            <person name="Williams K.H."/>
            <person name="Hubbard S.S."/>
            <person name="Banfield J.F."/>
        </authorList>
    </citation>
    <scope>NUCLEOTIDE SEQUENCE [LARGE SCALE GENOMIC DNA]</scope>
</reference>
<comment type="caution">
    <text evidence="1">The sequence shown here is derived from an EMBL/GenBank/DDBJ whole genome shotgun (WGS) entry which is preliminary data.</text>
</comment>
<proteinExistence type="predicted"/>
<protein>
    <submittedName>
        <fullName evidence="1">Uncharacterized protein</fullName>
    </submittedName>
</protein>
<evidence type="ECO:0000313" key="1">
    <source>
        <dbReference type="EMBL" id="OGC55863.1"/>
    </source>
</evidence>
<organism evidence="1 2">
    <name type="scientific">candidate division WWE3 bacterium RIFCSPLOWO2_01_FULL_41_18</name>
    <dbReference type="NCBI Taxonomy" id="1802625"/>
    <lineage>
        <taxon>Bacteria</taxon>
        <taxon>Katanobacteria</taxon>
    </lineage>
</organism>